<feature type="binding site" evidence="9">
    <location>
        <position position="1008"/>
    </location>
    <ligand>
        <name>GTP</name>
        <dbReference type="ChEBI" id="CHEBI:37565"/>
    </ligand>
</feature>
<dbReference type="Gene3D" id="3.40.50.300">
    <property type="entry name" value="P-loop containing nucleotide triphosphate hydrolases"/>
    <property type="match status" value="1"/>
</dbReference>
<dbReference type="Proteomes" id="UP000634043">
    <property type="component" value="Unassembled WGS sequence"/>
</dbReference>
<feature type="binding site" evidence="9">
    <location>
        <position position="1127"/>
    </location>
    <ligand>
        <name>GTP</name>
        <dbReference type="ChEBI" id="CHEBI:37565"/>
    </ligand>
</feature>
<keyword evidence="2 9" id="KW-0846">Cobalamin</keyword>
<accession>A0ABQ1VVY1</accession>
<comment type="cofactor">
    <cofactor evidence="1 9">
        <name>adenosylcob(III)alamin</name>
        <dbReference type="ChEBI" id="CHEBI:18408"/>
    </cofactor>
</comment>
<dbReference type="Gene3D" id="3.20.20.240">
    <property type="entry name" value="Methylmalonyl-CoA mutase"/>
    <property type="match status" value="1"/>
</dbReference>
<protein>
    <recommendedName>
        <fullName evidence="9">Fused isobutyryl-CoA mutase</fullName>
    </recommendedName>
    <domain>
        <recommendedName>
            <fullName evidence="9">Isobutyryl-CoA mutase</fullName>
            <shortName evidence="9">ICM</shortName>
            <ecNumber evidence="9">5.4.99.13</ecNumber>
        </recommendedName>
    </domain>
    <domain>
        <recommendedName>
            <fullName evidence="9">P-loop GTPase</fullName>
            <ecNumber evidence="9">3.6.5.-</ecNumber>
        </recommendedName>
        <alternativeName>
            <fullName evidence="9">G-protein chaperone</fullName>
        </alternativeName>
    </domain>
</protein>
<evidence type="ECO:0000256" key="6">
    <source>
        <dbReference type="ARBA" id="ARBA00023186"/>
    </source>
</evidence>
<evidence type="ECO:0000256" key="10">
    <source>
        <dbReference type="SAM" id="Coils"/>
    </source>
</evidence>
<keyword evidence="9" id="KW-0511">Multifunctional enzyme</keyword>
<comment type="cofactor">
    <cofactor evidence="9">
        <name>Mg(2+)</name>
        <dbReference type="ChEBI" id="CHEBI:18420"/>
    </cofactor>
</comment>
<feature type="domain" description="B12-binding" evidence="11">
    <location>
        <begin position="14"/>
        <end position="152"/>
    </location>
</feature>
<proteinExistence type="inferred from homology"/>
<dbReference type="CDD" id="cd02071">
    <property type="entry name" value="MM_CoA_mut_B12_BD"/>
    <property type="match status" value="1"/>
</dbReference>
<evidence type="ECO:0000256" key="1">
    <source>
        <dbReference type="ARBA" id="ARBA00001922"/>
    </source>
</evidence>
<comment type="domain">
    <text evidence="9">Is composed of four functional domains: the N-terminal 5'-deoxyadenosylcobalamin binding region that is homologous to the small subunit of ICM (IcmB), a middle P-loop GTPase domain (MeaI) that likely acts as a chaperone for ICM, a structured linker region involved in dimer formation, and a C-terminal part that is homologous to the large substrate-binding subunit of ICM (IcmA).</text>
</comment>
<organism evidence="12 13">
    <name type="scientific">Pontibacter amylolyticus</name>
    <dbReference type="NCBI Taxonomy" id="1424080"/>
    <lineage>
        <taxon>Bacteria</taxon>
        <taxon>Pseudomonadati</taxon>
        <taxon>Bacteroidota</taxon>
        <taxon>Cytophagia</taxon>
        <taxon>Cytophagales</taxon>
        <taxon>Hymenobacteraceae</taxon>
        <taxon>Pontibacter</taxon>
    </lineage>
</organism>
<feature type="binding site" evidence="9">
    <location>
        <position position="253"/>
    </location>
    <ligand>
        <name>GTP</name>
        <dbReference type="ChEBI" id="CHEBI:37565"/>
    </ligand>
</feature>
<dbReference type="Pfam" id="PF02310">
    <property type="entry name" value="B12-binding"/>
    <property type="match status" value="1"/>
</dbReference>
<dbReference type="SUPFAM" id="SSF52242">
    <property type="entry name" value="Cobalamin (vitamin B12)-binding domain"/>
    <property type="match status" value="1"/>
</dbReference>
<dbReference type="HAMAP" id="MF_02050">
    <property type="entry name" value="IcmF"/>
    <property type="match status" value="1"/>
</dbReference>
<dbReference type="Gene3D" id="3.40.50.280">
    <property type="entry name" value="Cobalamin-binding domain"/>
    <property type="match status" value="1"/>
</dbReference>
<feature type="binding site" evidence="9">
    <location>
        <position position="250"/>
    </location>
    <ligand>
        <name>Mg(2+)</name>
        <dbReference type="ChEBI" id="CHEBI:18420"/>
        <label>1</label>
        <note>catalytic</note>
    </ligand>
</feature>
<evidence type="ECO:0000256" key="2">
    <source>
        <dbReference type="ARBA" id="ARBA00022628"/>
    </source>
</evidence>
<dbReference type="EC" id="3.6.5.-" evidence="9"/>
<dbReference type="InterPro" id="IPR027417">
    <property type="entry name" value="P-loop_NTPase"/>
</dbReference>
<comment type="caution">
    <text evidence="12">The sequence shown here is derived from an EMBL/GenBank/DDBJ whole genome shotgun (WGS) entry which is preliminary data.</text>
</comment>
<dbReference type="PANTHER" id="PTHR43087:SF1">
    <property type="entry name" value="LAO_AO TRANSPORT SYSTEM ATPASE"/>
    <property type="match status" value="1"/>
</dbReference>
<feature type="binding site" evidence="9">
    <location>
        <begin position="345"/>
        <end position="348"/>
    </location>
    <ligand>
        <name>GTP</name>
        <dbReference type="ChEBI" id="CHEBI:37565"/>
    </ligand>
</feature>
<feature type="binding site" evidence="9">
    <location>
        <position position="891"/>
    </location>
    <ligand>
        <name>substrate</name>
    </ligand>
</feature>
<keyword evidence="7 9" id="KW-0413">Isomerase</keyword>
<comment type="function">
    <text evidence="9">Catalyzes the reversible interconversion of isobutyryl-CoA and n-butyryl-CoA, using radical chemistry. Also exhibits GTPase activity, associated with its G-protein domain (MeaI) that functions as a chaperone that assists cofactor delivery and proper holo-enzyme assembly.</text>
</comment>
<keyword evidence="6 9" id="KW-0143">Chaperone</keyword>
<keyword evidence="13" id="KW-1185">Reference proteome</keyword>
<evidence type="ECO:0000256" key="5">
    <source>
        <dbReference type="ARBA" id="ARBA00023134"/>
    </source>
</evidence>
<evidence type="ECO:0000256" key="7">
    <source>
        <dbReference type="ARBA" id="ARBA00023235"/>
    </source>
</evidence>
<evidence type="ECO:0000256" key="3">
    <source>
        <dbReference type="ARBA" id="ARBA00022741"/>
    </source>
</evidence>
<dbReference type="SUPFAM" id="SSF51703">
    <property type="entry name" value="Cobalamin (vitamin B12)-dependent enzymes"/>
    <property type="match status" value="1"/>
</dbReference>
<feature type="coiled-coil region" evidence="10">
    <location>
        <begin position="475"/>
        <end position="502"/>
    </location>
</feature>
<keyword evidence="4 9" id="KW-0378">Hydrolase</keyword>
<feature type="binding site" evidence="9">
    <location>
        <position position="763"/>
    </location>
    <ligand>
        <name>substrate</name>
    </ligand>
</feature>
<evidence type="ECO:0000256" key="9">
    <source>
        <dbReference type="HAMAP-Rule" id="MF_02050"/>
    </source>
</evidence>
<dbReference type="InterPro" id="IPR052040">
    <property type="entry name" value="GTPase/Isobutyryl-CoA_mutase"/>
</dbReference>
<feature type="binding site" evidence="9">
    <location>
        <position position="237"/>
    </location>
    <ligand>
        <name>Mg(2+)</name>
        <dbReference type="ChEBI" id="CHEBI:18420"/>
        <label>2</label>
    </ligand>
</feature>
<feature type="binding site" evidence="9">
    <location>
        <position position="298"/>
    </location>
    <ligand>
        <name>Mg(2+)</name>
        <dbReference type="ChEBI" id="CHEBI:18420"/>
        <label>2</label>
    </ligand>
</feature>
<keyword evidence="9" id="KW-0479">Metal-binding</keyword>
<keyword evidence="8 9" id="KW-0170">Cobalt</keyword>
<feature type="binding site" evidence="9">
    <location>
        <position position="613"/>
    </location>
    <ligand>
        <name>substrate</name>
    </ligand>
</feature>
<dbReference type="InterPro" id="IPR016176">
    <property type="entry name" value="Cbl-dep_enz_cat"/>
</dbReference>
<gene>
    <name evidence="9 12" type="primary">icmF</name>
    <name evidence="12" type="ORF">GCM10011323_02980</name>
</gene>
<dbReference type="PANTHER" id="PTHR43087">
    <property type="entry name" value="LYSINE/ARGININE/ORNITHINE TRANSPORT SYSTEM KINASE"/>
    <property type="match status" value="1"/>
</dbReference>
<feature type="binding site" evidence="9">
    <location>
        <position position="578"/>
    </location>
    <ligand>
        <name>substrate</name>
    </ligand>
</feature>
<dbReference type="EC" id="5.4.99.13" evidence="9"/>
<dbReference type="Pfam" id="PF03308">
    <property type="entry name" value="MeaB"/>
    <property type="match status" value="1"/>
</dbReference>
<dbReference type="Pfam" id="PF01642">
    <property type="entry name" value="MM_CoA_mutase"/>
    <property type="match status" value="2"/>
</dbReference>
<dbReference type="InterPro" id="IPR036724">
    <property type="entry name" value="Cobalamin-bd_sf"/>
</dbReference>
<feature type="binding site" evidence="9">
    <location>
        <begin position="208"/>
        <end position="213"/>
    </location>
    <ligand>
        <name>GTP</name>
        <dbReference type="ChEBI" id="CHEBI:37565"/>
    </ligand>
</feature>
<keyword evidence="9" id="KW-0460">Magnesium</keyword>
<dbReference type="InterPro" id="IPR006158">
    <property type="entry name" value="Cobalamin-bd"/>
</dbReference>
<comment type="similarity">
    <text evidence="9">Belongs to the IcmF family.</text>
</comment>
<feature type="binding site" evidence="9">
    <location>
        <position position="807"/>
    </location>
    <ligand>
        <name>substrate</name>
    </ligand>
</feature>
<feature type="binding site" evidence="9">
    <location>
        <position position="250"/>
    </location>
    <ligand>
        <name>Mg(2+)</name>
        <dbReference type="ChEBI" id="CHEBI:18420"/>
        <label>2</label>
    </ligand>
</feature>
<feature type="binding site" evidence="9">
    <location>
        <position position="212"/>
    </location>
    <ligand>
        <name>Mg(2+)</name>
        <dbReference type="ChEBI" id="CHEBI:18420"/>
        <label>1</label>
        <note>catalytic</note>
    </ligand>
</feature>
<evidence type="ECO:0000313" key="12">
    <source>
        <dbReference type="EMBL" id="GGG01506.1"/>
    </source>
</evidence>
<comment type="caution">
    <text evidence="9">Lacks conserved residue(s) required for the propagation of feature annotation.</text>
</comment>
<feature type="binding site" evidence="9">
    <location>
        <position position="896"/>
    </location>
    <ligand>
        <name>substrate</name>
    </ligand>
</feature>
<dbReference type="InterPro" id="IPR006099">
    <property type="entry name" value="MeMalonylCoA_mutase_a/b_cat"/>
</dbReference>
<feature type="binding site" evidence="9">
    <location>
        <position position="299"/>
    </location>
    <ligand>
        <name>Mg(2+)</name>
        <dbReference type="ChEBI" id="CHEBI:18420"/>
        <label>2</label>
    </ligand>
</feature>
<keyword evidence="10" id="KW-0175">Coiled coil</keyword>
<feature type="binding site" description="axial binding residue" evidence="9">
    <location>
        <position position="27"/>
    </location>
    <ligand>
        <name>adenosylcob(III)alamin</name>
        <dbReference type="ChEBI" id="CHEBI:18408"/>
    </ligand>
    <ligandPart>
        <name>Co</name>
        <dbReference type="ChEBI" id="CHEBI:27638"/>
    </ligandPart>
</feature>
<comment type="catalytic activity">
    <reaction evidence="9">
        <text>GTP + H2O = GDP + phosphate + H(+)</text>
        <dbReference type="Rhea" id="RHEA:19669"/>
        <dbReference type="ChEBI" id="CHEBI:15377"/>
        <dbReference type="ChEBI" id="CHEBI:15378"/>
        <dbReference type="ChEBI" id="CHEBI:37565"/>
        <dbReference type="ChEBI" id="CHEBI:43474"/>
        <dbReference type="ChEBI" id="CHEBI:58189"/>
    </reaction>
</comment>
<dbReference type="SUPFAM" id="SSF52540">
    <property type="entry name" value="P-loop containing nucleoside triphosphate hydrolases"/>
    <property type="match status" value="1"/>
</dbReference>
<comment type="catalytic activity">
    <reaction evidence="9">
        <text>2-methylpropanoyl-CoA = butanoyl-CoA</text>
        <dbReference type="Rhea" id="RHEA:13141"/>
        <dbReference type="ChEBI" id="CHEBI:57338"/>
        <dbReference type="ChEBI" id="CHEBI:57371"/>
        <dbReference type="EC" id="5.4.99.13"/>
    </reaction>
</comment>
<evidence type="ECO:0000256" key="4">
    <source>
        <dbReference type="ARBA" id="ARBA00022801"/>
    </source>
</evidence>
<comment type="subunit">
    <text evidence="9">Homodimer.</text>
</comment>
<dbReference type="InterPro" id="IPR033669">
    <property type="entry name" value="IcmF"/>
</dbReference>
<evidence type="ECO:0000313" key="13">
    <source>
        <dbReference type="Proteomes" id="UP000634043"/>
    </source>
</evidence>
<sequence length="1128" mass="126834">MQVTKLEPYKPVNHIRIVTAASLFDGHDASINIMRRIIQASGAEVIHLGHNRSVQEIVDCAVQEDAQAIAITSYQGGHLEYFKYMYDLLNERGCGHIRIFGGGGGVILPTEIEELHEYGVARIYSPDDGRAMGLQGMINDMLEKCDFPTGKDLNGEAKHLRDKDPKSIARLISAAENFPEEARSILNEVREQAKEVQTPVLGITGTGGAGKSSLVDELVRRFLIDFPEKKIAIISVDPSKRKTGGALLGDRIRMNSISNERVYMRSLATRQSNLALSKYVQDAVDIVKAADFDMIILETSGIGQSDTEIIEHSDMSLYVMTPEYGAATQLEKIDMLDFADVIALNKFDKRGALDALRDVKKQYKRNHQLWDVNDEEIPVFGTIASQFNDPGMNQLYRAVMAKLSEKTGIAFDSNLQTSKEMSEKVYIIPPARTRYLSEISETIRNYDKWTKDQAEVAQKLFGIKKSIEAVQGIEVEDKDRLIKQLEQAYTEVELSLDGQNKKILENWKEKVQAYKNEFYVFKVRDKELKIKTHTESLSHLQIPKVSTPRYEAWGDLLKWNLQENVPGEFPYTAGVFPFKREGEDPTRMFAGEGGPERTNRRFHYVSLGMPAKRLSTAFDSVTLYGEDPDFRPDIYGKIGNSGVSICCLDDAKKLYSGFNLADPMTSVSMTINGPAAILTGFFMNAAIDQQCELYIKENGLEEEINQKIDAIYKEKGIERPRYQGELPQGNDGLGLMLLGVTGDQVLPAEVYEPIKTRTLAAVRGTVQADILKEDQAQNTCIFSTEFSLRLMGDVQAYFIDKNVRNFYSVSISGYHIAEAGANPISQLAFTLANGFTFVEYYVSRGMDINKFAPNLSFFFSNGIDPEYAVIGRVARRIWAKAMKHKYGADARSQMLKYHIQTSGRSLHAQEIDFNDIRTTLQALYAIYDNCNSLHTNAYDEAITTPTEASVRRAMAIQLIINRELGLAKNENPLQGSFIIEELTDLVEEAVLLEFDRITERGGVLGAMETMYQRGKIQEESLYYETLKHTGEYPIIGVNTFLSSTGSPTVLPTEVIRATEEEKQYQIAMLQTLQQRNADKTPEMLKRLQQVAIANSNIFEEMMEAVKYCSLGQITNALFEVGGQYRRNM</sequence>
<keyword evidence="5 9" id="KW-0342">GTP-binding</keyword>
<evidence type="ECO:0000259" key="11">
    <source>
        <dbReference type="PROSITE" id="PS51332"/>
    </source>
</evidence>
<feature type="binding site" evidence="9">
    <location>
        <position position="856"/>
    </location>
    <ligand>
        <name>substrate</name>
    </ligand>
</feature>
<dbReference type="RefSeq" id="WP_188499737.1">
    <property type="nucleotide sequence ID" value="NZ_BMFP01000001.1"/>
</dbReference>
<evidence type="ECO:0000256" key="8">
    <source>
        <dbReference type="ARBA" id="ARBA00023285"/>
    </source>
</evidence>
<name>A0ABQ1VVY1_9BACT</name>
<dbReference type="EMBL" id="BMFP01000001">
    <property type="protein sequence ID" value="GGG01506.1"/>
    <property type="molecule type" value="Genomic_DNA"/>
</dbReference>
<feature type="binding site" evidence="9">
    <location>
        <position position="298"/>
    </location>
    <ligand>
        <name>Mg(2+)</name>
        <dbReference type="ChEBI" id="CHEBI:18420"/>
        <label>1</label>
        <note>catalytic</note>
    </ligand>
</feature>
<feature type="binding site" evidence="9">
    <location>
        <position position="236"/>
    </location>
    <ligand>
        <name>Mg(2+)</name>
        <dbReference type="ChEBI" id="CHEBI:18420"/>
        <label>2</label>
    </ligand>
</feature>
<keyword evidence="3 9" id="KW-0547">Nucleotide-binding</keyword>
<reference evidence="13" key="1">
    <citation type="journal article" date="2019" name="Int. J. Syst. Evol. Microbiol.">
        <title>The Global Catalogue of Microorganisms (GCM) 10K type strain sequencing project: providing services to taxonomists for standard genome sequencing and annotation.</title>
        <authorList>
            <consortium name="The Broad Institute Genomics Platform"/>
            <consortium name="The Broad Institute Genome Sequencing Center for Infectious Disease"/>
            <person name="Wu L."/>
            <person name="Ma J."/>
        </authorList>
    </citation>
    <scope>NUCLEOTIDE SEQUENCE [LARGE SCALE GENOMIC DNA]</scope>
    <source>
        <strain evidence="13">CGMCC 1.12749</strain>
    </source>
</reference>
<dbReference type="PROSITE" id="PS51332">
    <property type="entry name" value="B12_BINDING"/>
    <property type="match status" value="1"/>
</dbReference>